<evidence type="ECO:0000256" key="1">
    <source>
        <dbReference type="ARBA" id="ARBA00022450"/>
    </source>
</evidence>
<dbReference type="SUPFAM" id="SSF53901">
    <property type="entry name" value="Thiolase-like"/>
    <property type="match status" value="2"/>
</dbReference>
<dbReference type="InterPro" id="IPR001227">
    <property type="entry name" value="Ac_transferase_dom_sf"/>
</dbReference>
<dbReference type="SUPFAM" id="SSF47336">
    <property type="entry name" value="ACP-like"/>
    <property type="match status" value="1"/>
</dbReference>
<sequence>MACRLPGAANPGQFWQLLREGADAITEAPEGRWEGVTLPYRRGGFLDRVDEFDPGFFGIAPREAAMMDPQQRLVLELSWEALEDARIVPADLRDTDTGVFIGAIWDDYATLVHRNGIESVGQYAVTGSHRSIIANRVSYVLGVHGPSLTVDTGQSSSLVAVHMACESLRSGESTAAIVGGVNLNILAESTVGTIRFGGLSPDGRCFTFDARANGYVRGEGSGVVVLKPLSSARAAGDRIYCVLAGSAVNNDGSTAGLTVPSAPAQAKVVRLACERAAVDPGDVQYVELHGTATRVGDPVEAAALGAAFGKSRAAGSPLLVGSAKTNVGHLEGAAGIVGLLKVALSIAHREIPPSLNYDTPNPDIPLDDLGIQVQRTLGRWPDADRTLVAGVSSFGMGGTNCHVIVAEPPRPAEPADQPSSGTDNDARPSRVVPWVLSAKTPQALRTQAQHLLRHVLEHPDLDPADIAHSLATTRSAFRFGAACTGRDIDSLTAGLDAIAAGRNAGMLQSPASDGAVACLFPGQGAQQIGMGRLLYEASETFARSFDAVCAEIDPRLPRPLREILWVDPDAPDAEQLAQTQYTQPAMFAIEVSAYRMFENWGLRPNLLGGHSIGEVAAAHVAGVLSLADAATLITARGRLMQELPAGGAMIALEATEHEVLTLLAGRPDAGVAAVNGARAVVVSGTAATVESVAAQIAALGRRTTKLQVSHAFHSPLMEPMLDSFREVVETLTLHRPRIPIVSTVLGRLASDDELRSPEYWVDHVSRPVRFADAVAALHAEGTSTFLELGPGSALSAAAREVLSGVRNLAFLSAMRRGDEEDAAMSSLAGLHLAGTEVDWRSVLGPDARPVDLPTYAFQRKSYWVNDRTVAPSGTGDDDARDEQGGRQTEETDDHVPTSLAGRLAGLTDAQQEHVLLDMVRTSAAIVLGHIGPSAVDPESNFKDLGFDSMSSVELSEQLSTATGLSLQSSLLFNYPTPAELAAFLRSALLNPEVAGPAVATTARLDEPIAVVAMSCRFPGGIRSPEDLWDVVAHGTDATSDFPVNRGWDLAALYDPASQQPGTSLTGRGGFLHEADQFDADFFGINPREATAMDPQQRLLLENSWEALERAGIRPASLRGEQVGVFIGLTAQDYGPQLHEATAGVEGYLLTGRTASVASGRISYFYGLEGPAVTVDTACSSSLVAVHLASRALNQGECSLALAGGAAVMSTPGMFVEFSAQGGLSADGRCKAFSAAANGTAWAEGSGMLVLERLSDARRNGHQVLAVIRGSAVNQDGASNGLTAPNGPSQQRVIRQALANARLSAGEVDAVEAHGTGTVLGDPIEAQALLEVYGQERADREPLYLGSLKSNIGHTQAAAGVAGVIKMVMAMRAGVLPQTLHVDEPTPHVDWSSGAVELLTESRSWPESEGPRRVGVSSFGISGTNAHVILEQAPEAAVAGEQGSVSLPVVPWVLSGRSAAALAGQAERLRAMLLDGAEPGLSDVGFSLAGSRAVFEHRAVVVAGDRDGFLDGLGALARGEAGPSAVSGVGSGPAKCAVVFSGQGSQRVGMGRQLWETFPVFARALEEVCGYLDPLLDRPLLEVIFDGAGLG</sequence>
<evidence type="ECO:0000259" key="6">
    <source>
        <dbReference type="PROSITE" id="PS50075"/>
    </source>
</evidence>
<dbReference type="SMART" id="SM00825">
    <property type="entry name" value="PKS_KS"/>
    <property type="match status" value="2"/>
</dbReference>
<evidence type="ECO:0000259" key="7">
    <source>
        <dbReference type="PROSITE" id="PS52004"/>
    </source>
</evidence>
<name>A0ABV9VVF7_9ACTN</name>
<feature type="domain" description="Ketosynthase family 3 (KS3)" evidence="7">
    <location>
        <begin position="1005"/>
        <end position="1431"/>
    </location>
</feature>
<dbReference type="Proteomes" id="UP001595912">
    <property type="component" value="Unassembled WGS sequence"/>
</dbReference>
<dbReference type="PROSITE" id="PS50075">
    <property type="entry name" value="CARRIER"/>
    <property type="match status" value="1"/>
</dbReference>
<dbReference type="PROSITE" id="PS52004">
    <property type="entry name" value="KS3_2"/>
    <property type="match status" value="2"/>
</dbReference>
<comment type="caution">
    <text evidence="8">The sequence shown here is derived from an EMBL/GenBank/DDBJ whole genome shotgun (WGS) entry which is preliminary data.</text>
</comment>
<dbReference type="Pfam" id="PF00550">
    <property type="entry name" value="PP-binding"/>
    <property type="match status" value="1"/>
</dbReference>
<dbReference type="InterPro" id="IPR014043">
    <property type="entry name" value="Acyl_transferase_dom"/>
</dbReference>
<feature type="compositionally biased region" description="Basic and acidic residues" evidence="5">
    <location>
        <begin position="881"/>
        <end position="895"/>
    </location>
</feature>
<evidence type="ECO:0000256" key="3">
    <source>
        <dbReference type="ARBA" id="ARBA00022679"/>
    </source>
</evidence>
<evidence type="ECO:0000256" key="5">
    <source>
        <dbReference type="SAM" id="MobiDB-lite"/>
    </source>
</evidence>
<dbReference type="InterPro" id="IPR016039">
    <property type="entry name" value="Thiolase-like"/>
</dbReference>
<evidence type="ECO:0000256" key="4">
    <source>
        <dbReference type="ARBA" id="ARBA00023315"/>
    </source>
</evidence>
<keyword evidence="3" id="KW-0808">Transferase</keyword>
<evidence type="ECO:0000256" key="2">
    <source>
        <dbReference type="ARBA" id="ARBA00022553"/>
    </source>
</evidence>
<keyword evidence="2" id="KW-0597">Phosphoprotein</keyword>
<dbReference type="Gene3D" id="1.10.1200.10">
    <property type="entry name" value="ACP-like"/>
    <property type="match status" value="1"/>
</dbReference>
<dbReference type="PROSITE" id="PS00606">
    <property type="entry name" value="KS3_1"/>
    <property type="match status" value="1"/>
</dbReference>
<keyword evidence="9" id="KW-1185">Reference proteome</keyword>
<dbReference type="InterPro" id="IPR018201">
    <property type="entry name" value="Ketoacyl_synth_AS"/>
</dbReference>
<dbReference type="Pfam" id="PF16197">
    <property type="entry name" value="KAsynt_C_assoc"/>
    <property type="match status" value="2"/>
</dbReference>
<reference evidence="9" key="1">
    <citation type="journal article" date="2019" name="Int. J. Syst. Evol. Microbiol.">
        <title>The Global Catalogue of Microorganisms (GCM) 10K type strain sequencing project: providing services to taxonomists for standard genome sequencing and annotation.</title>
        <authorList>
            <consortium name="The Broad Institute Genomics Platform"/>
            <consortium name="The Broad Institute Genome Sequencing Center for Infectious Disease"/>
            <person name="Wu L."/>
            <person name="Ma J."/>
        </authorList>
    </citation>
    <scope>NUCLEOTIDE SEQUENCE [LARGE SCALE GENOMIC DNA]</scope>
    <source>
        <strain evidence="9">CGMCC 4.7152</strain>
    </source>
</reference>
<dbReference type="SUPFAM" id="SSF55048">
    <property type="entry name" value="Probable ACP-binding domain of malonyl-CoA ACP transacylase"/>
    <property type="match status" value="1"/>
</dbReference>
<dbReference type="PANTHER" id="PTHR43775:SF51">
    <property type="entry name" value="INACTIVE PHENOLPHTHIOCEROL SYNTHESIS POLYKETIDE SYNTHASE TYPE I PKS1-RELATED"/>
    <property type="match status" value="1"/>
</dbReference>
<dbReference type="RefSeq" id="WP_380115614.1">
    <property type="nucleotide sequence ID" value="NZ_JBHSIU010000016.1"/>
</dbReference>
<feature type="non-terminal residue" evidence="8">
    <location>
        <position position="1590"/>
    </location>
</feature>
<dbReference type="PROSITE" id="PS00012">
    <property type="entry name" value="PHOSPHOPANTETHEINE"/>
    <property type="match status" value="1"/>
</dbReference>
<dbReference type="CDD" id="cd00833">
    <property type="entry name" value="PKS"/>
    <property type="match status" value="2"/>
</dbReference>
<feature type="region of interest" description="Disordered" evidence="5">
    <location>
        <begin position="867"/>
        <end position="896"/>
    </location>
</feature>
<keyword evidence="4" id="KW-0012">Acyltransferase</keyword>
<dbReference type="SMART" id="SM01294">
    <property type="entry name" value="PKS_PP_betabranch"/>
    <property type="match status" value="1"/>
</dbReference>
<dbReference type="SMART" id="SM00823">
    <property type="entry name" value="PKS_PP"/>
    <property type="match status" value="1"/>
</dbReference>
<gene>
    <name evidence="8" type="ORF">ACFPIJ_15485</name>
</gene>
<dbReference type="InterPro" id="IPR009081">
    <property type="entry name" value="PP-bd_ACP"/>
</dbReference>
<dbReference type="InterPro" id="IPR020841">
    <property type="entry name" value="PKS_Beta-ketoAc_synthase_dom"/>
</dbReference>
<dbReference type="InterPro" id="IPR014030">
    <property type="entry name" value="Ketoacyl_synth_N"/>
</dbReference>
<dbReference type="EMBL" id="JBHSIU010000016">
    <property type="protein sequence ID" value="MFC4999238.1"/>
    <property type="molecule type" value="Genomic_DNA"/>
</dbReference>
<accession>A0ABV9VVF7</accession>
<dbReference type="Gene3D" id="3.40.366.10">
    <property type="entry name" value="Malonyl-Coenzyme A Acyl Carrier Protein, domain 2"/>
    <property type="match status" value="2"/>
</dbReference>
<protein>
    <submittedName>
        <fullName evidence="8">Beta-ketoacyl synthase N-terminal-like domain-containing protein</fullName>
    </submittedName>
</protein>
<dbReference type="Pfam" id="PF02801">
    <property type="entry name" value="Ketoacyl-synt_C"/>
    <property type="match status" value="2"/>
</dbReference>
<dbReference type="InterPro" id="IPR016035">
    <property type="entry name" value="Acyl_Trfase/lysoPLipase"/>
</dbReference>
<proteinExistence type="predicted"/>
<evidence type="ECO:0000313" key="9">
    <source>
        <dbReference type="Proteomes" id="UP001595912"/>
    </source>
</evidence>
<keyword evidence="1" id="KW-0596">Phosphopantetheine</keyword>
<dbReference type="InterPro" id="IPR020806">
    <property type="entry name" value="PKS_PP-bd"/>
</dbReference>
<dbReference type="InterPro" id="IPR014031">
    <property type="entry name" value="Ketoacyl_synth_C"/>
</dbReference>
<dbReference type="InterPro" id="IPR032821">
    <property type="entry name" value="PKS_assoc"/>
</dbReference>
<evidence type="ECO:0000313" key="8">
    <source>
        <dbReference type="EMBL" id="MFC4999238.1"/>
    </source>
</evidence>
<organism evidence="8 9">
    <name type="scientific">Dactylosporangium cerinum</name>
    <dbReference type="NCBI Taxonomy" id="1434730"/>
    <lineage>
        <taxon>Bacteria</taxon>
        <taxon>Bacillati</taxon>
        <taxon>Actinomycetota</taxon>
        <taxon>Actinomycetes</taxon>
        <taxon>Micromonosporales</taxon>
        <taxon>Micromonosporaceae</taxon>
        <taxon>Dactylosporangium</taxon>
    </lineage>
</organism>
<feature type="domain" description="Carrier" evidence="6">
    <location>
        <begin position="913"/>
        <end position="988"/>
    </location>
</feature>
<dbReference type="InterPro" id="IPR016036">
    <property type="entry name" value="Malonyl_transacylase_ACP-bd"/>
</dbReference>
<dbReference type="Pfam" id="PF00109">
    <property type="entry name" value="ketoacyl-synt"/>
    <property type="match status" value="2"/>
</dbReference>
<dbReference type="PANTHER" id="PTHR43775">
    <property type="entry name" value="FATTY ACID SYNTHASE"/>
    <property type="match status" value="1"/>
</dbReference>
<dbReference type="Gene3D" id="3.40.47.10">
    <property type="match status" value="2"/>
</dbReference>
<feature type="region of interest" description="Disordered" evidence="5">
    <location>
        <begin position="406"/>
        <end position="428"/>
    </location>
</feature>
<dbReference type="InterPro" id="IPR036736">
    <property type="entry name" value="ACP-like_sf"/>
</dbReference>
<dbReference type="Pfam" id="PF00698">
    <property type="entry name" value="Acyl_transf_1"/>
    <property type="match status" value="1"/>
</dbReference>
<feature type="domain" description="Ketosynthase family 3 (KS3)" evidence="7">
    <location>
        <begin position="1"/>
        <end position="407"/>
    </location>
</feature>
<dbReference type="Gene3D" id="3.30.70.3290">
    <property type="match status" value="1"/>
</dbReference>
<dbReference type="SUPFAM" id="SSF52151">
    <property type="entry name" value="FabD/lysophospholipase-like"/>
    <property type="match status" value="2"/>
</dbReference>
<dbReference type="SMART" id="SM00827">
    <property type="entry name" value="PKS_AT"/>
    <property type="match status" value="1"/>
</dbReference>
<dbReference type="InterPro" id="IPR006162">
    <property type="entry name" value="Ppantetheine_attach_site"/>
</dbReference>
<dbReference type="InterPro" id="IPR050091">
    <property type="entry name" value="PKS_NRPS_Biosynth_Enz"/>
</dbReference>